<dbReference type="PANTHER" id="PTHR33392">
    <property type="entry name" value="POLYISOPRENYL-TEICHOIC ACID--PEPTIDOGLYCAN TEICHOIC ACID TRANSFERASE TAGU"/>
    <property type="match status" value="1"/>
</dbReference>
<evidence type="ECO:0000259" key="4">
    <source>
        <dbReference type="Pfam" id="PF03816"/>
    </source>
</evidence>
<evidence type="ECO:0000313" key="6">
    <source>
        <dbReference type="Proteomes" id="UP000253495"/>
    </source>
</evidence>
<keyword evidence="3" id="KW-0812">Transmembrane</keyword>
<dbReference type="AlphaFoldDB" id="A0A368VQA6"/>
<protein>
    <submittedName>
        <fullName evidence="5">LytR family transcriptional attenuator</fullName>
    </submittedName>
</protein>
<dbReference type="OrthoDB" id="9782542at2"/>
<dbReference type="NCBIfam" id="TIGR00350">
    <property type="entry name" value="lytR_cpsA_psr"/>
    <property type="match status" value="1"/>
</dbReference>
<comment type="caution">
    <text evidence="5">The sequence shown here is derived from an EMBL/GenBank/DDBJ whole genome shotgun (WGS) entry which is preliminary data.</text>
</comment>
<name>A0A368VQA6_9ACTN</name>
<sequence length="451" mass="48389">MARGDGPARDRDAGQSRPHAGPPRGRDAAGGRAGSTGRTVPASGRRSRPQRTRAGRYRHIALCTVLALFSVVVLGVTGYGWLAFSDLERGMSTSDATIDAGADRAVDILLVGMDSRTDAQGNPLPDEVLAKLRAGDNGAELTDTMILLRIPEDRSRAVAYSLPRDSYVSIPGHGKHKLNSAFGRGKAEAADRLRSQGVTESAELERRSAEAGRKLMVRTVERLTGVGIDHYAEVNLLGFYRLTKAVGGVEVCLKAPVDDPYSGADFPAGRQVISGADALAFVRQRHGLPDGDLDRVVRQQAFLAGMARSVLSSGMLADPARLREVFDSLKRFVVLDQGWDVLAFARQMQGLAEGNIRFDTIPVEDSTYDTPDGMAVRVDPAEVRAAIRQVVHEPSAAPTTSEQRTKTRPEDTDVSGTTERAGPGTRHEDSRDGRDGAGREAITADEVPCVD</sequence>
<dbReference type="Pfam" id="PF03816">
    <property type="entry name" value="LytR_cpsA_psr"/>
    <property type="match status" value="1"/>
</dbReference>
<dbReference type="InterPro" id="IPR004474">
    <property type="entry name" value="LytR_CpsA_psr"/>
</dbReference>
<dbReference type="Proteomes" id="UP000253495">
    <property type="component" value="Unassembled WGS sequence"/>
</dbReference>
<evidence type="ECO:0000256" key="3">
    <source>
        <dbReference type="SAM" id="Phobius"/>
    </source>
</evidence>
<organism evidence="5 6">
    <name type="scientific">Halopolyspora algeriensis</name>
    <dbReference type="NCBI Taxonomy" id="1500506"/>
    <lineage>
        <taxon>Bacteria</taxon>
        <taxon>Bacillati</taxon>
        <taxon>Actinomycetota</taxon>
        <taxon>Actinomycetes</taxon>
        <taxon>Actinomycetes incertae sedis</taxon>
        <taxon>Halopolyspora</taxon>
    </lineage>
</organism>
<dbReference type="RefSeq" id="WP_114453234.1">
    <property type="nucleotide sequence ID" value="NZ_QPJC01000006.1"/>
</dbReference>
<dbReference type="InterPro" id="IPR050922">
    <property type="entry name" value="LytR/CpsA/Psr_CW_biosynth"/>
</dbReference>
<evidence type="ECO:0000256" key="1">
    <source>
        <dbReference type="ARBA" id="ARBA00006068"/>
    </source>
</evidence>
<accession>A0A368VQA6</accession>
<feature type="domain" description="Cell envelope-related transcriptional attenuator" evidence="4">
    <location>
        <begin position="142"/>
        <end position="310"/>
    </location>
</feature>
<feature type="region of interest" description="Disordered" evidence="2">
    <location>
        <begin position="1"/>
        <end position="52"/>
    </location>
</feature>
<dbReference type="Gene3D" id="3.40.630.190">
    <property type="entry name" value="LCP protein"/>
    <property type="match status" value="1"/>
</dbReference>
<reference evidence="5 6" key="1">
    <citation type="submission" date="2018-07" db="EMBL/GenBank/DDBJ databases">
        <title>Genomic Encyclopedia of Type Strains, Phase III (KMG-III): the genomes of soil and plant-associated and newly described type strains.</title>
        <authorList>
            <person name="Whitman W."/>
        </authorList>
    </citation>
    <scope>NUCLEOTIDE SEQUENCE [LARGE SCALE GENOMIC DNA]</scope>
    <source>
        <strain evidence="5 6">CECT 8575</strain>
    </source>
</reference>
<feature type="transmembrane region" description="Helical" evidence="3">
    <location>
        <begin position="60"/>
        <end position="82"/>
    </location>
</feature>
<dbReference type="PANTHER" id="PTHR33392:SF6">
    <property type="entry name" value="POLYISOPRENYL-TEICHOIC ACID--PEPTIDOGLYCAN TEICHOIC ACID TRANSFERASE TAGU"/>
    <property type="match status" value="1"/>
</dbReference>
<keyword evidence="3" id="KW-0472">Membrane</keyword>
<feature type="compositionally biased region" description="Basic and acidic residues" evidence="2">
    <location>
        <begin position="425"/>
        <end position="438"/>
    </location>
</feature>
<comment type="similarity">
    <text evidence="1">Belongs to the LytR/CpsA/Psr (LCP) family.</text>
</comment>
<evidence type="ECO:0000256" key="2">
    <source>
        <dbReference type="SAM" id="MobiDB-lite"/>
    </source>
</evidence>
<proteinExistence type="inferred from homology"/>
<feature type="compositionally biased region" description="Basic and acidic residues" evidence="2">
    <location>
        <begin position="1"/>
        <end position="14"/>
    </location>
</feature>
<gene>
    <name evidence="5" type="ORF">DFQ14_106146</name>
</gene>
<dbReference type="EMBL" id="QPJC01000006">
    <property type="protein sequence ID" value="RCW43668.1"/>
    <property type="molecule type" value="Genomic_DNA"/>
</dbReference>
<keyword evidence="3" id="KW-1133">Transmembrane helix</keyword>
<feature type="region of interest" description="Disordered" evidence="2">
    <location>
        <begin position="389"/>
        <end position="451"/>
    </location>
</feature>
<keyword evidence="6" id="KW-1185">Reference proteome</keyword>
<evidence type="ECO:0000313" key="5">
    <source>
        <dbReference type="EMBL" id="RCW43668.1"/>
    </source>
</evidence>